<dbReference type="Pfam" id="PF01609">
    <property type="entry name" value="DDE_Tnp_1"/>
    <property type="match status" value="1"/>
</dbReference>
<dbReference type="EMBL" id="CP010311">
    <property type="protein sequence ID" value="AJF07636.1"/>
    <property type="molecule type" value="Genomic_DNA"/>
</dbReference>
<sequence>MNLHDRASRNIARRLSFQTAAKDQAGIALDLAAGKDVPEVYHLSDAGFFDEFFYFLEEIGVMPRLLELDPKVSSRPTTVRFPAVILIYLMRIVAGLAFYWHIEPVVLHSQALMRLVGFNGREILEGTSLRGRKKPTAETSPEAADSPDGSGQSEPGSPIRGPVCADSIATYIQAIAASALERLFNTVVAVLAARSFFPKTVHATLDASEIQSTQRCEGCGMVSKEKPPTLRLRKGRIKKVLERVFGFKIWVIWEPVSGLPLALRFATIETADVTLAREVVAQALSNLGGQATLSSLAFDRGFTDGAFWWWLHQQGIHFYVPAKKNMAVYADALACAANGVRQSRQKTRSVGHGKNKTSVVDRWEAVGIDGLTSAGFYGEHGSGSHEHAANFSANPINAVVVVDDPYCRNNPGCDTMVILTNAAVAKPLCAYDRYDRRSEMENALFREAKQAWFIERPAKNTARAFRAHVYLTLLTMALSTAFRTWLEQQDKKERAGEQTGIRKYRQQVRQDNGNKVIVFDEGRYAIFEVYELVILCGRTVVRPRGVPESITTTDILRKYGAIKE</sequence>
<proteinExistence type="predicted"/>
<dbReference type="InterPro" id="IPR012337">
    <property type="entry name" value="RNaseH-like_sf"/>
</dbReference>
<keyword evidence="2" id="KW-0812">Transmembrane</keyword>
<dbReference type="GO" id="GO:0006313">
    <property type="term" value="P:DNA transposition"/>
    <property type="evidence" value="ECO:0007669"/>
    <property type="project" value="InterPro"/>
</dbReference>
<gene>
    <name evidence="4" type="ORF">GSUB_12240</name>
    <name evidence="5" type="ORF">GSUB_15270</name>
</gene>
<feature type="domain" description="Transposase IS4-like" evidence="3">
    <location>
        <begin position="242"/>
        <end position="475"/>
    </location>
</feature>
<evidence type="ECO:0000313" key="4">
    <source>
        <dbReference type="EMBL" id="AJF07172.1"/>
    </source>
</evidence>
<dbReference type="RefSeq" id="WP_040201013.1">
    <property type="nucleotide sequence ID" value="NZ_CP010311.1"/>
</dbReference>
<protein>
    <recommendedName>
        <fullName evidence="3">Transposase IS4-like domain-containing protein</fullName>
    </recommendedName>
</protein>
<accession>A0A0B5FVM8</accession>
<dbReference type="GO" id="GO:0003677">
    <property type="term" value="F:DNA binding"/>
    <property type="evidence" value="ECO:0007669"/>
    <property type="project" value="InterPro"/>
</dbReference>
<dbReference type="HOGENOM" id="CLU_482951_0_0_7"/>
<dbReference type="InterPro" id="IPR002559">
    <property type="entry name" value="Transposase_11"/>
</dbReference>
<evidence type="ECO:0000313" key="5">
    <source>
        <dbReference type="EMBL" id="AJF07636.1"/>
    </source>
</evidence>
<dbReference type="AlphaFoldDB" id="A0A0B5FVM8"/>
<evidence type="ECO:0000313" key="6">
    <source>
        <dbReference type="Proteomes" id="UP000035036"/>
    </source>
</evidence>
<dbReference type="KEGG" id="gsb:GSUB_15270"/>
<keyword evidence="2" id="KW-0472">Membrane</keyword>
<evidence type="ECO:0000256" key="2">
    <source>
        <dbReference type="SAM" id="Phobius"/>
    </source>
</evidence>
<dbReference type="GO" id="GO:0004803">
    <property type="term" value="F:transposase activity"/>
    <property type="evidence" value="ECO:0007669"/>
    <property type="project" value="InterPro"/>
</dbReference>
<evidence type="ECO:0000256" key="1">
    <source>
        <dbReference type="SAM" id="MobiDB-lite"/>
    </source>
</evidence>
<name>A0A0B5FVM8_9BACT</name>
<feature type="region of interest" description="Disordered" evidence="1">
    <location>
        <begin position="129"/>
        <end position="159"/>
    </location>
</feature>
<dbReference type="SUPFAM" id="SSF53098">
    <property type="entry name" value="Ribonuclease H-like"/>
    <property type="match status" value="1"/>
</dbReference>
<keyword evidence="2" id="KW-1133">Transmembrane helix</keyword>
<keyword evidence="6" id="KW-1185">Reference proteome</keyword>
<dbReference type="OrthoDB" id="9555429at2"/>
<dbReference type="EMBL" id="CP010311">
    <property type="protein sequence ID" value="AJF07172.1"/>
    <property type="molecule type" value="Genomic_DNA"/>
</dbReference>
<dbReference type="KEGG" id="gsb:GSUB_12240"/>
<evidence type="ECO:0000259" key="3">
    <source>
        <dbReference type="Pfam" id="PF01609"/>
    </source>
</evidence>
<organism evidence="5 6">
    <name type="scientific">Geoalkalibacter subterraneus</name>
    <dbReference type="NCBI Taxonomy" id="483547"/>
    <lineage>
        <taxon>Bacteria</taxon>
        <taxon>Pseudomonadati</taxon>
        <taxon>Thermodesulfobacteriota</taxon>
        <taxon>Desulfuromonadia</taxon>
        <taxon>Desulfuromonadales</taxon>
        <taxon>Geoalkalibacteraceae</taxon>
        <taxon>Geoalkalibacter</taxon>
    </lineage>
</organism>
<dbReference type="Proteomes" id="UP000035036">
    <property type="component" value="Chromosome"/>
</dbReference>
<reference evidence="5 6" key="1">
    <citation type="journal article" date="2015" name="Genome Announc.">
        <title>Genomes of Geoalkalibacter ferrihydriticus Z-0531T and Geoalkalibacter subterraneus Red1T, Two Haloalkaliphilic Metal-Reducing Deltaproteobacteria.</title>
        <authorList>
            <person name="Badalamenti J.P."/>
            <person name="Krajmalnik-Brown R."/>
            <person name="Torres C.I."/>
            <person name="Bond D.R."/>
        </authorList>
    </citation>
    <scope>NUCLEOTIDE SEQUENCE [LARGE SCALE GENOMIC DNA]</scope>
    <source>
        <strain evidence="5 6">Red1</strain>
    </source>
</reference>
<feature type="transmembrane region" description="Helical" evidence="2">
    <location>
        <begin position="81"/>
        <end position="102"/>
    </location>
</feature>